<evidence type="ECO:0000313" key="2">
    <source>
        <dbReference type="EMBL" id="SFN43970.1"/>
    </source>
</evidence>
<dbReference type="EMBL" id="FOVP01000002">
    <property type="protein sequence ID" value="SFN43970.1"/>
    <property type="molecule type" value="Genomic_DNA"/>
</dbReference>
<dbReference type="InterPro" id="IPR036108">
    <property type="entry name" value="4pyrrol_syn_uPrphyn_synt_sf"/>
</dbReference>
<protein>
    <submittedName>
        <fullName evidence="2">Uroporphyrinogen-III synthase</fullName>
    </submittedName>
</protein>
<dbReference type="AlphaFoldDB" id="A0A1I4Z242"/>
<dbReference type="CDD" id="cd06578">
    <property type="entry name" value="HemD"/>
    <property type="match status" value="1"/>
</dbReference>
<dbReference type="Pfam" id="PF02602">
    <property type="entry name" value="HEM4"/>
    <property type="match status" value="1"/>
</dbReference>
<proteinExistence type="predicted"/>
<dbReference type="STRING" id="1005928.SAMN04487859_102215"/>
<evidence type="ECO:0000313" key="3">
    <source>
        <dbReference type="Proteomes" id="UP000198599"/>
    </source>
</evidence>
<dbReference type="RefSeq" id="WP_092834023.1">
    <property type="nucleotide sequence ID" value="NZ_FOVP01000002.1"/>
</dbReference>
<feature type="domain" description="Tetrapyrrole biosynthesis uroporphyrinogen III synthase" evidence="1">
    <location>
        <begin position="32"/>
        <end position="223"/>
    </location>
</feature>
<dbReference type="OrthoDB" id="7204250at2"/>
<gene>
    <name evidence="2" type="ORF">SAMN04487859_102215</name>
</gene>
<reference evidence="3" key="1">
    <citation type="submission" date="2016-10" db="EMBL/GenBank/DDBJ databases">
        <authorList>
            <person name="Varghese N."/>
            <person name="Submissions S."/>
        </authorList>
    </citation>
    <scope>NUCLEOTIDE SEQUENCE [LARGE SCALE GENOMIC DNA]</scope>
    <source>
        <strain evidence="3">DSM 28463</strain>
    </source>
</reference>
<keyword evidence="3" id="KW-1185">Reference proteome</keyword>
<name>A0A1I4Z242_9RHOB</name>
<organism evidence="2 3">
    <name type="scientific">Roseovarius lutimaris</name>
    <dbReference type="NCBI Taxonomy" id="1005928"/>
    <lineage>
        <taxon>Bacteria</taxon>
        <taxon>Pseudomonadati</taxon>
        <taxon>Pseudomonadota</taxon>
        <taxon>Alphaproteobacteria</taxon>
        <taxon>Rhodobacterales</taxon>
        <taxon>Roseobacteraceae</taxon>
        <taxon>Roseovarius</taxon>
    </lineage>
</organism>
<accession>A0A1I4Z242</accession>
<dbReference type="InterPro" id="IPR003754">
    <property type="entry name" value="4pyrrol_synth_uPrphyn_synth"/>
</dbReference>
<dbReference type="GO" id="GO:0033014">
    <property type="term" value="P:tetrapyrrole biosynthetic process"/>
    <property type="evidence" value="ECO:0007669"/>
    <property type="project" value="InterPro"/>
</dbReference>
<dbReference type="Gene3D" id="3.40.50.10090">
    <property type="match status" value="1"/>
</dbReference>
<dbReference type="Proteomes" id="UP000198599">
    <property type="component" value="Unassembled WGS sequence"/>
</dbReference>
<evidence type="ECO:0000259" key="1">
    <source>
        <dbReference type="Pfam" id="PF02602"/>
    </source>
</evidence>
<sequence length="241" mass="24796">MTVTILITRPDPAATRFADQVTACLGDKVATLCAPLMRIEYGGALPDIGGDEVLIFTSLHGVAGFCRLTARRDFTCYAVGDATAEAANRAGLRAISAGGDAGALLARIAADGARGPFLHLRGEYVAADIAAALRDQGHEARQAVVYEQVDASLNDQALALLAGEAPVIVPLMSPRSAQVFFAEAQGAVAPILVAAISSNAADAVPPGKTKVVEIAQTPDARGVLNVLCNLVKRLEGGNPAQ</sequence>
<dbReference type="GO" id="GO:0004852">
    <property type="term" value="F:uroporphyrinogen-III synthase activity"/>
    <property type="evidence" value="ECO:0007669"/>
    <property type="project" value="InterPro"/>
</dbReference>
<dbReference type="SUPFAM" id="SSF69618">
    <property type="entry name" value="HemD-like"/>
    <property type="match status" value="1"/>
</dbReference>